<dbReference type="InterPro" id="IPR008271">
    <property type="entry name" value="Ser/Thr_kinase_AS"/>
</dbReference>
<name>A0ABP1FN21_9CHLO</name>
<evidence type="ECO:0000313" key="10">
    <source>
        <dbReference type="EMBL" id="CAL5218912.1"/>
    </source>
</evidence>
<feature type="region of interest" description="Disordered" evidence="8">
    <location>
        <begin position="475"/>
        <end position="496"/>
    </location>
</feature>
<evidence type="ECO:0000256" key="7">
    <source>
        <dbReference type="SAM" id="Coils"/>
    </source>
</evidence>
<dbReference type="Proteomes" id="UP001497392">
    <property type="component" value="Unassembled WGS sequence"/>
</dbReference>
<keyword evidence="7" id="KW-0175">Coiled coil</keyword>
<dbReference type="InterPro" id="IPR017441">
    <property type="entry name" value="Protein_kinase_ATP_BS"/>
</dbReference>
<feature type="binding site" evidence="5">
    <location>
        <position position="65"/>
    </location>
    <ligand>
        <name>ATP</name>
        <dbReference type="ChEBI" id="CHEBI:30616"/>
    </ligand>
</feature>
<dbReference type="PROSITE" id="PS00107">
    <property type="entry name" value="PROTEIN_KINASE_ATP"/>
    <property type="match status" value="1"/>
</dbReference>
<dbReference type="EMBL" id="CAXHTA020000001">
    <property type="protein sequence ID" value="CAL5218912.1"/>
    <property type="molecule type" value="Genomic_DNA"/>
</dbReference>
<accession>A0ABP1FN21</accession>
<keyword evidence="3" id="KW-0418">Kinase</keyword>
<feature type="region of interest" description="Disordered" evidence="8">
    <location>
        <begin position="1"/>
        <end position="29"/>
    </location>
</feature>
<comment type="similarity">
    <text evidence="6">Belongs to the protein kinase superfamily.</text>
</comment>
<feature type="domain" description="Protein kinase" evidence="9">
    <location>
        <begin position="36"/>
        <end position="367"/>
    </location>
</feature>
<evidence type="ECO:0000256" key="2">
    <source>
        <dbReference type="ARBA" id="ARBA00022741"/>
    </source>
</evidence>
<dbReference type="SUPFAM" id="SSF56112">
    <property type="entry name" value="Protein kinase-like (PK-like)"/>
    <property type="match status" value="2"/>
</dbReference>
<evidence type="ECO:0000256" key="1">
    <source>
        <dbReference type="ARBA" id="ARBA00022679"/>
    </source>
</evidence>
<evidence type="ECO:0000313" key="11">
    <source>
        <dbReference type="Proteomes" id="UP001497392"/>
    </source>
</evidence>
<dbReference type="InterPro" id="IPR011009">
    <property type="entry name" value="Kinase-like_dom_sf"/>
</dbReference>
<dbReference type="InterPro" id="IPR045269">
    <property type="entry name" value="Atg1-like"/>
</dbReference>
<organism evidence="10 11">
    <name type="scientific">Coccomyxa viridis</name>
    <dbReference type="NCBI Taxonomy" id="1274662"/>
    <lineage>
        <taxon>Eukaryota</taxon>
        <taxon>Viridiplantae</taxon>
        <taxon>Chlorophyta</taxon>
        <taxon>core chlorophytes</taxon>
        <taxon>Trebouxiophyceae</taxon>
        <taxon>Trebouxiophyceae incertae sedis</taxon>
        <taxon>Coccomyxaceae</taxon>
        <taxon>Coccomyxa</taxon>
    </lineage>
</organism>
<feature type="coiled-coil region" evidence="7">
    <location>
        <begin position="333"/>
        <end position="395"/>
    </location>
</feature>
<dbReference type="Gene3D" id="1.10.510.10">
    <property type="entry name" value="Transferase(Phosphotransferase) domain 1"/>
    <property type="match status" value="2"/>
</dbReference>
<evidence type="ECO:0000256" key="3">
    <source>
        <dbReference type="ARBA" id="ARBA00022777"/>
    </source>
</evidence>
<evidence type="ECO:0000259" key="9">
    <source>
        <dbReference type="PROSITE" id="PS50011"/>
    </source>
</evidence>
<dbReference type="Pfam" id="PF00069">
    <property type="entry name" value="Pkinase"/>
    <property type="match status" value="2"/>
</dbReference>
<dbReference type="PANTHER" id="PTHR24348:SF68">
    <property type="entry name" value="SERINE_THREONINE-PROTEIN KINASE ATG1C"/>
    <property type="match status" value="1"/>
</dbReference>
<evidence type="ECO:0000256" key="6">
    <source>
        <dbReference type="RuleBase" id="RU000304"/>
    </source>
</evidence>
<comment type="caution">
    <text evidence="10">The sequence shown here is derived from an EMBL/GenBank/DDBJ whole genome shotgun (WGS) entry which is preliminary data.</text>
</comment>
<protein>
    <submittedName>
        <fullName evidence="10">G658 protein</fullName>
    </submittedName>
</protein>
<gene>
    <name evidence="10" type="primary">g658</name>
    <name evidence="10" type="ORF">VP750_LOCUS571</name>
</gene>
<sequence>MGCGGSTPAKADDDRPPKPSPPQQAESPCLGLEDDYAFKQKLGQGGTGLTYLAEDRKTKELVAIKLIKRPIPKVLEQNILREIVIQANLGEGHVNIINAFEAVLTETHLALVMEYAACGSLTSYVANRWQVAQHTGLFLSEDEARYFMRQFIPAVDYCHKHNVAHRDLKLDNTLLTDGNPPMIKLCDFGFAKRWENNEEANMHTHIGDLKLDNTLLSDDNPPLLKLCDFGFARTWSEGQSQMFTHIGTPVYMSPELINRRNQPTGGDGKPIGYDGKLVDVWAGGVLLIVMLLGTFPFDHTEHPDPNSPEAHLEVWMQQVKSDWKEVSAIKPSLNKLSDEVKVLLDKIFKVNEKERITIDGIREDPWYQGPLQKKFSEAEQRINKQQQEVEERCRQRALNPSLIEKRTQELTTLVSAGTSSPLKVGGEVRRPTMRTPEQRVDLREQSVLGDAGGVMDNRVSIINGPMTSLTAVNEDGAEGMDPSIKHGASANGTITE</sequence>
<dbReference type="PROSITE" id="PS50011">
    <property type="entry name" value="PROTEIN_KINASE_DOM"/>
    <property type="match status" value="1"/>
</dbReference>
<evidence type="ECO:0000256" key="4">
    <source>
        <dbReference type="ARBA" id="ARBA00022840"/>
    </source>
</evidence>
<proteinExistence type="inferred from homology"/>
<keyword evidence="2 5" id="KW-0547">Nucleotide-binding</keyword>
<keyword evidence="1" id="KW-0808">Transferase</keyword>
<keyword evidence="11" id="KW-1185">Reference proteome</keyword>
<keyword evidence="6" id="KW-0723">Serine/threonine-protein kinase</keyword>
<reference evidence="10 11" key="1">
    <citation type="submission" date="2024-06" db="EMBL/GenBank/DDBJ databases">
        <authorList>
            <person name="Kraege A."/>
            <person name="Thomma B."/>
        </authorList>
    </citation>
    <scope>NUCLEOTIDE SEQUENCE [LARGE SCALE GENOMIC DNA]</scope>
</reference>
<evidence type="ECO:0000256" key="5">
    <source>
        <dbReference type="PROSITE-ProRule" id="PRU10141"/>
    </source>
</evidence>
<dbReference type="PROSITE" id="PS00108">
    <property type="entry name" value="PROTEIN_KINASE_ST"/>
    <property type="match status" value="1"/>
</dbReference>
<dbReference type="PANTHER" id="PTHR24348">
    <property type="entry name" value="SERINE/THREONINE-PROTEIN KINASE UNC-51-RELATED"/>
    <property type="match status" value="1"/>
</dbReference>
<dbReference type="SMART" id="SM00220">
    <property type="entry name" value="S_TKc"/>
    <property type="match status" value="1"/>
</dbReference>
<evidence type="ECO:0000256" key="8">
    <source>
        <dbReference type="SAM" id="MobiDB-lite"/>
    </source>
</evidence>
<dbReference type="InterPro" id="IPR000719">
    <property type="entry name" value="Prot_kinase_dom"/>
</dbReference>
<keyword evidence="4 5" id="KW-0067">ATP-binding</keyword>